<dbReference type="GO" id="GO:0016020">
    <property type="term" value="C:membrane"/>
    <property type="evidence" value="ECO:0007669"/>
    <property type="project" value="UniProtKB-SubCell"/>
</dbReference>
<dbReference type="KEGG" id="acan:ACA1_194280"/>
<dbReference type="EMBL" id="KB008033">
    <property type="protein sequence ID" value="ELR15361.1"/>
    <property type="molecule type" value="Genomic_DNA"/>
</dbReference>
<dbReference type="VEuPathDB" id="AmoebaDB:ACA1_194280"/>
<accession>L8GTA0</accession>
<dbReference type="Gene3D" id="1.50.40.10">
    <property type="entry name" value="Mitochondrial carrier domain"/>
    <property type="match status" value="1"/>
</dbReference>
<sequence>MRFGLLAGTDTLESLTSLYLGLAVSFTLNGQQPEYPSLFCSLCGNLAGTVIAFPLSILTWQLHTDNWRGWGSLVPFTSLGRLHWRALPAKYFDSLALNVLRARMGEVMTSVTGVGCEPLGWLASDIKNHQDDPDLYDVHRSTASVIVDRARLWAIGRVGSWLSGLVLVGMQVPAAIVCHRMLAEPGRFGSVVECVRHIWASEGLSGFYRDLPLFSLLILNELM</sequence>
<dbReference type="RefSeq" id="XP_004337374.1">
    <property type="nucleotide sequence ID" value="XM_004337326.1"/>
</dbReference>
<evidence type="ECO:0000256" key="1">
    <source>
        <dbReference type="ARBA" id="ARBA00004370"/>
    </source>
</evidence>
<dbReference type="GeneID" id="14915994"/>
<evidence type="ECO:0000313" key="4">
    <source>
        <dbReference type="EMBL" id="ELR15361.1"/>
    </source>
</evidence>
<dbReference type="Proteomes" id="UP000011083">
    <property type="component" value="Unassembled WGS sequence"/>
</dbReference>
<evidence type="ECO:0000256" key="3">
    <source>
        <dbReference type="ARBA" id="ARBA00023136"/>
    </source>
</evidence>
<dbReference type="SUPFAM" id="SSF103506">
    <property type="entry name" value="Mitochondrial carrier"/>
    <property type="match status" value="1"/>
</dbReference>
<comment type="subcellular location">
    <subcellularLocation>
        <location evidence="1">Membrane</location>
    </subcellularLocation>
</comment>
<proteinExistence type="predicted"/>
<evidence type="ECO:0000313" key="5">
    <source>
        <dbReference type="Proteomes" id="UP000011083"/>
    </source>
</evidence>
<dbReference type="InterPro" id="IPR023395">
    <property type="entry name" value="MCP_dom_sf"/>
</dbReference>
<keyword evidence="2" id="KW-0812">Transmembrane</keyword>
<protein>
    <recommendedName>
        <fullName evidence="6">Carrier superfamily protein</fullName>
    </recommendedName>
</protein>
<reference evidence="4 5" key="1">
    <citation type="journal article" date="2013" name="Genome Biol.">
        <title>Genome of Acanthamoeba castellanii highlights extensive lateral gene transfer and early evolution of tyrosine kinase signaling.</title>
        <authorList>
            <person name="Clarke M."/>
            <person name="Lohan A.J."/>
            <person name="Liu B."/>
            <person name="Lagkouvardos I."/>
            <person name="Roy S."/>
            <person name="Zafar N."/>
            <person name="Bertelli C."/>
            <person name="Schilde C."/>
            <person name="Kianianmomeni A."/>
            <person name="Burglin T.R."/>
            <person name="Frech C."/>
            <person name="Turcotte B."/>
            <person name="Kopec K.O."/>
            <person name="Synnott J.M."/>
            <person name="Choo C."/>
            <person name="Paponov I."/>
            <person name="Finkler A."/>
            <person name="Soon Heng Tan C."/>
            <person name="Hutchins A.P."/>
            <person name="Weinmeier T."/>
            <person name="Rattei T."/>
            <person name="Chu J.S."/>
            <person name="Gimenez G."/>
            <person name="Irimia M."/>
            <person name="Rigden D.J."/>
            <person name="Fitzpatrick D.A."/>
            <person name="Lorenzo-Morales J."/>
            <person name="Bateman A."/>
            <person name="Chiu C.H."/>
            <person name="Tang P."/>
            <person name="Hegemann P."/>
            <person name="Fromm H."/>
            <person name="Raoult D."/>
            <person name="Greub G."/>
            <person name="Miranda-Saavedra D."/>
            <person name="Chen N."/>
            <person name="Nash P."/>
            <person name="Ginger M.L."/>
            <person name="Horn M."/>
            <person name="Schaap P."/>
            <person name="Caler L."/>
            <person name="Loftus B."/>
        </authorList>
    </citation>
    <scope>NUCLEOTIDE SEQUENCE [LARGE SCALE GENOMIC DNA]</scope>
    <source>
        <strain evidence="4 5">Neff</strain>
    </source>
</reference>
<keyword evidence="5" id="KW-1185">Reference proteome</keyword>
<gene>
    <name evidence="4" type="ORF">ACA1_194280</name>
</gene>
<name>L8GTA0_ACACF</name>
<evidence type="ECO:0008006" key="6">
    <source>
        <dbReference type="Google" id="ProtNLM"/>
    </source>
</evidence>
<dbReference type="AlphaFoldDB" id="L8GTA0"/>
<evidence type="ECO:0000256" key="2">
    <source>
        <dbReference type="ARBA" id="ARBA00022692"/>
    </source>
</evidence>
<keyword evidence="3" id="KW-0472">Membrane</keyword>
<organism evidence="4 5">
    <name type="scientific">Acanthamoeba castellanii (strain ATCC 30010 / Neff)</name>
    <dbReference type="NCBI Taxonomy" id="1257118"/>
    <lineage>
        <taxon>Eukaryota</taxon>
        <taxon>Amoebozoa</taxon>
        <taxon>Discosea</taxon>
        <taxon>Longamoebia</taxon>
        <taxon>Centramoebida</taxon>
        <taxon>Acanthamoebidae</taxon>
        <taxon>Acanthamoeba</taxon>
    </lineage>
</organism>